<keyword evidence="1 3" id="KW-0597">Phosphoprotein</keyword>
<dbReference type="Proteomes" id="UP000232163">
    <property type="component" value="Unassembled WGS sequence"/>
</dbReference>
<dbReference type="PROSITE" id="PS50110">
    <property type="entry name" value="RESPONSE_REGULATORY"/>
    <property type="match status" value="1"/>
</dbReference>
<dbReference type="CDD" id="cd17535">
    <property type="entry name" value="REC_NarL-like"/>
    <property type="match status" value="1"/>
</dbReference>
<evidence type="ECO:0000256" key="1">
    <source>
        <dbReference type="ARBA" id="ARBA00022553"/>
    </source>
</evidence>
<dbReference type="SUPFAM" id="SSF52172">
    <property type="entry name" value="CheY-like"/>
    <property type="match status" value="1"/>
</dbReference>
<dbReference type="KEGG" id="pht:BLM14_22130"/>
<dbReference type="InterPro" id="IPR011006">
    <property type="entry name" value="CheY-like_superfamily"/>
</dbReference>
<gene>
    <name evidence="6" type="ORF">B5P45_03745</name>
</gene>
<dbReference type="GO" id="GO:0003677">
    <property type="term" value="F:DNA binding"/>
    <property type="evidence" value="ECO:0007669"/>
    <property type="project" value="UniProtKB-KW"/>
</dbReference>
<dbReference type="CDD" id="cd06170">
    <property type="entry name" value="LuxR_C_like"/>
    <property type="match status" value="1"/>
</dbReference>
<dbReference type="AlphaFoldDB" id="A0A2N9W3B1"/>
<dbReference type="GO" id="GO:0006355">
    <property type="term" value="P:regulation of DNA-templated transcription"/>
    <property type="evidence" value="ECO:0007669"/>
    <property type="project" value="InterPro"/>
</dbReference>
<dbReference type="OrthoDB" id="7272316at2"/>
<keyword evidence="2 6" id="KW-0238">DNA-binding</keyword>
<dbReference type="Gene3D" id="3.40.50.2300">
    <property type="match status" value="1"/>
</dbReference>
<dbReference type="PRINTS" id="PR00038">
    <property type="entry name" value="HTHLUXR"/>
</dbReference>
<dbReference type="Pfam" id="PF00196">
    <property type="entry name" value="GerE"/>
    <property type="match status" value="1"/>
</dbReference>
<evidence type="ECO:0000259" key="5">
    <source>
        <dbReference type="PROSITE" id="PS50110"/>
    </source>
</evidence>
<dbReference type="InterPro" id="IPR001789">
    <property type="entry name" value="Sig_transdc_resp-reg_receiver"/>
</dbReference>
<dbReference type="SMART" id="SM00448">
    <property type="entry name" value="REC"/>
    <property type="match status" value="1"/>
</dbReference>
<proteinExistence type="predicted"/>
<dbReference type="InterPro" id="IPR016032">
    <property type="entry name" value="Sig_transdc_resp-reg_C-effctor"/>
</dbReference>
<feature type="modified residue" description="4-aspartylphosphate" evidence="3">
    <location>
        <position position="56"/>
    </location>
</feature>
<comment type="caution">
    <text evidence="6">The sequence shown here is derived from an EMBL/GenBank/DDBJ whole genome shotgun (WGS) entry which is preliminary data.</text>
</comment>
<keyword evidence="7" id="KW-1185">Reference proteome</keyword>
<sequence length="224" mass="24505">MSPISIALVDDHPLMLSGVVSLFERNDDFVVVAKGTTADEALQINRDFFPNVMVLDLFMPGNVFDVISEIVRTSRGSKVVAFTAMTGSDYAVRALNAGASGYVLKGSSAEELIQGVRAAHCGETYITPGFACKVIEALRIASLRKAANAPIKLSLREEQIVRLLLRGYTNRQISVGLGIGEKTVKNYMTILMQKLHARNRLEVLIAAQKLEVDNRGENESISRH</sequence>
<dbReference type="InterPro" id="IPR058245">
    <property type="entry name" value="NreC/VraR/RcsB-like_REC"/>
</dbReference>
<evidence type="ECO:0000256" key="3">
    <source>
        <dbReference type="PROSITE-ProRule" id="PRU00169"/>
    </source>
</evidence>
<evidence type="ECO:0000256" key="2">
    <source>
        <dbReference type="ARBA" id="ARBA00023125"/>
    </source>
</evidence>
<dbReference type="PROSITE" id="PS50043">
    <property type="entry name" value="HTH_LUXR_2"/>
    <property type="match status" value="1"/>
</dbReference>
<evidence type="ECO:0000259" key="4">
    <source>
        <dbReference type="PROSITE" id="PS50043"/>
    </source>
</evidence>
<dbReference type="EMBL" id="MZMT01000005">
    <property type="protein sequence ID" value="PIO46229.1"/>
    <property type="molecule type" value="Genomic_DNA"/>
</dbReference>
<reference evidence="6 7" key="1">
    <citation type="journal article" date="2017" name="Int J Environ Stud">
        <title>Does the Miocene-Pliocene relict legume Oxytropis triphylla form nitrogen-fixing nodules with a combination of bacterial strains?</title>
        <authorList>
            <person name="Safronova V."/>
            <person name="Belimov A."/>
            <person name="Sazanova A."/>
            <person name="Kuznetsova I."/>
            <person name="Popova J."/>
            <person name="Andronov E."/>
            <person name="Verkhozina A."/>
            <person name="Tikhonovich I."/>
        </authorList>
    </citation>
    <scope>NUCLEOTIDE SEQUENCE [LARGE SCALE GENOMIC DNA]</scope>
    <source>
        <strain evidence="6 7">Tri-38</strain>
    </source>
</reference>
<dbReference type="RefSeq" id="WP_100002077.1">
    <property type="nucleotide sequence ID" value="NZ_CP017941.1"/>
</dbReference>
<dbReference type="InterPro" id="IPR039420">
    <property type="entry name" value="WalR-like"/>
</dbReference>
<evidence type="ECO:0000313" key="7">
    <source>
        <dbReference type="Proteomes" id="UP000232163"/>
    </source>
</evidence>
<organism evidence="6 7">
    <name type="scientific">Phyllobacterium zundukense</name>
    <dbReference type="NCBI Taxonomy" id="1867719"/>
    <lineage>
        <taxon>Bacteria</taxon>
        <taxon>Pseudomonadati</taxon>
        <taxon>Pseudomonadota</taxon>
        <taxon>Alphaproteobacteria</taxon>
        <taxon>Hyphomicrobiales</taxon>
        <taxon>Phyllobacteriaceae</taxon>
        <taxon>Phyllobacterium</taxon>
    </lineage>
</organism>
<accession>A0A2N9W3B1</accession>
<dbReference type="PANTHER" id="PTHR43214">
    <property type="entry name" value="TWO-COMPONENT RESPONSE REGULATOR"/>
    <property type="match status" value="1"/>
</dbReference>
<dbReference type="SUPFAM" id="SSF46894">
    <property type="entry name" value="C-terminal effector domain of the bipartite response regulators"/>
    <property type="match status" value="1"/>
</dbReference>
<dbReference type="InterPro" id="IPR000792">
    <property type="entry name" value="Tscrpt_reg_LuxR_C"/>
</dbReference>
<evidence type="ECO:0000313" key="6">
    <source>
        <dbReference type="EMBL" id="PIO46229.1"/>
    </source>
</evidence>
<protein>
    <submittedName>
        <fullName evidence="6">DNA-binding response regulator</fullName>
    </submittedName>
</protein>
<dbReference type="SMART" id="SM00421">
    <property type="entry name" value="HTH_LUXR"/>
    <property type="match status" value="1"/>
</dbReference>
<name>A0A2N9W3B1_9HYPH</name>
<dbReference type="Pfam" id="PF00072">
    <property type="entry name" value="Response_reg"/>
    <property type="match status" value="1"/>
</dbReference>
<feature type="domain" description="Response regulatory" evidence="5">
    <location>
        <begin position="5"/>
        <end position="120"/>
    </location>
</feature>
<feature type="domain" description="HTH luxR-type" evidence="4">
    <location>
        <begin position="146"/>
        <end position="211"/>
    </location>
</feature>
<dbReference type="GO" id="GO:0000160">
    <property type="term" value="P:phosphorelay signal transduction system"/>
    <property type="evidence" value="ECO:0007669"/>
    <property type="project" value="InterPro"/>
</dbReference>